<reference evidence="2 3" key="1">
    <citation type="submission" date="2019-11" db="EMBL/GenBank/DDBJ databases">
        <title>Whole genome sequence of Oryza granulata.</title>
        <authorList>
            <person name="Li W."/>
        </authorList>
    </citation>
    <scope>NUCLEOTIDE SEQUENCE [LARGE SCALE GENOMIC DNA]</scope>
    <source>
        <strain evidence="3">cv. Menghai</strain>
        <tissue evidence="2">Leaf</tissue>
    </source>
</reference>
<evidence type="ECO:0000313" key="3">
    <source>
        <dbReference type="Proteomes" id="UP000479710"/>
    </source>
</evidence>
<evidence type="ECO:0000256" key="1">
    <source>
        <dbReference type="SAM" id="MobiDB-lite"/>
    </source>
</evidence>
<evidence type="ECO:0000313" key="2">
    <source>
        <dbReference type="EMBL" id="KAF0907003.1"/>
    </source>
</evidence>
<name>A0A6G1D5I0_9ORYZ</name>
<keyword evidence="3" id="KW-1185">Reference proteome</keyword>
<dbReference type="AlphaFoldDB" id="A0A6G1D5I0"/>
<dbReference type="EMBL" id="SPHZ02000007">
    <property type="protein sequence ID" value="KAF0907003.1"/>
    <property type="molecule type" value="Genomic_DNA"/>
</dbReference>
<feature type="region of interest" description="Disordered" evidence="1">
    <location>
        <begin position="1"/>
        <end position="50"/>
    </location>
</feature>
<feature type="compositionally biased region" description="Low complexity" evidence="1">
    <location>
        <begin position="12"/>
        <end position="23"/>
    </location>
</feature>
<organism evidence="2 3">
    <name type="scientific">Oryza meyeriana var. granulata</name>
    <dbReference type="NCBI Taxonomy" id="110450"/>
    <lineage>
        <taxon>Eukaryota</taxon>
        <taxon>Viridiplantae</taxon>
        <taxon>Streptophyta</taxon>
        <taxon>Embryophyta</taxon>
        <taxon>Tracheophyta</taxon>
        <taxon>Spermatophyta</taxon>
        <taxon>Magnoliopsida</taxon>
        <taxon>Liliopsida</taxon>
        <taxon>Poales</taxon>
        <taxon>Poaceae</taxon>
        <taxon>BOP clade</taxon>
        <taxon>Oryzoideae</taxon>
        <taxon>Oryzeae</taxon>
        <taxon>Oryzinae</taxon>
        <taxon>Oryza</taxon>
        <taxon>Oryza meyeriana</taxon>
    </lineage>
</organism>
<gene>
    <name evidence="2" type="ORF">E2562_013568</name>
</gene>
<accession>A0A6G1D5I0</accession>
<sequence length="61" mass="6410">MPGATPPATGATKYSTMKSYSSSPAGAFQGHVSVSSKTTSHDTQTRRATGSYMRYAFDPCS</sequence>
<proteinExistence type="predicted"/>
<comment type="caution">
    <text evidence="2">The sequence shown here is derived from an EMBL/GenBank/DDBJ whole genome shotgun (WGS) entry which is preliminary data.</text>
</comment>
<dbReference type="Proteomes" id="UP000479710">
    <property type="component" value="Unassembled WGS sequence"/>
</dbReference>
<protein>
    <submittedName>
        <fullName evidence="2">Uncharacterized protein</fullName>
    </submittedName>
</protein>